<proteinExistence type="predicted"/>
<dbReference type="SUPFAM" id="SSF48452">
    <property type="entry name" value="TPR-like"/>
    <property type="match status" value="1"/>
</dbReference>
<dbReference type="Proteomes" id="UP000662939">
    <property type="component" value="Chromosome"/>
</dbReference>
<feature type="compositionally biased region" description="Polar residues" evidence="1">
    <location>
        <begin position="361"/>
        <end position="370"/>
    </location>
</feature>
<dbReference type="RefSeq" id="WP_213169926.1">
    <property type="nucleotide sequence ID" value="NZ_CP070496.1"/>
</dbReference>
<evidence type="ECO:0000256" key="1">
    <source>
        <dbReference type="SAM" id="MobiDB-lite"/>
    </source>
</evidence>
<gene>
    <name evidence="2" type="ORF">JQS30_08825</name>
</gene>
<evidence type="ECO:0000313" key="2">
    <source>
        <dbReference type="EMBL" id="QSB03928.1"/>
    </source>
</evidence>
<accession>A0A895XQU2</accession>
<evidence type="ECO:0008006" key="4">
    <source>
        <dbReference type="Google" id="ProtNLM"/>
    </source>
</evidence>
<dbReference type="EMBL" id="CP070496">
    <property type="protein sequence ID" value="QSB03928.1"/>
    <property type="molecule type" value="Genomic_DNA"/>
</dbReference>
<keyword evidence="3" id="KW-1185">Reference proteome</keyword>
<evidence type="ECO:0000313" key="3">
    <source>
        <dbReference type="Proteomes" id="UP000662939"/>
    </source>
</evidence>
<organism evidence="2 3">
    <name type="scientific">Natronoglycomyces albus</name>
    <dbReference type="NCBI Taxonomy" id="2811108"/>
    <lineage>
        <taxon>Bacteria</taxon>
        <taxon>Bacillati</taxon>
        <taxon>Actinomycetota</taxon>
        <taxon>Actinomycetes</taxon>
        <taxon>Glycomycetales</taxon>
        <taxon>Glycomycetaceae</taxon>
        <taxon>Natronoglycomyces</taxon>
    </lineage>
</organism>
<sequence>MKNPDLSEGPIRKNESRQAPDMPRDVEFDYDDLDKDTKRQLRTLNKQLAELVGKRMLVTAALLEEDPKGALEHALYARSKASRVAAVREVAGVAAYNAGDWKLALAELKAAQRLSGTNDHVAMIADCERALGRPERAIDLFREFGNDKKIQLGDRVELLIVASGARRDMGMGEAATVMLQVELLNSTREEEWVARLRYAYAEALLADGREEEGRRWLKKAVAADMTGDVGASDRLLELEGVNLEEWDEADEDGADVSDEERDVRGDELDATDDRVVSEPAEPTLTESDETHVPESEEPATAPATTLTFAAPVQEEVEQEANGADAPSTEGNLSDDTVSAATNGPDSVVDTDSEADRDGVENTATDGDSDR</sequence>
<name>A0A895XQU2_9ACTN</name>
<feature type="compositionally biased region" description="Basic and acidic residues" evidence="1">
    <location>
        <begin position="261"/>
        <end position="276"/>
    </location>
</feature>
<feature type="compositionally biased region" description="Polar residues" evidence="1">
    <location>
        <begin position="328"/>
        <end position="344"/>
    </location>
</feature>
<feature type="compositionally biased region" description="Low complexity" evidence="1">
    <location>
        <begin position="298"/>
        <end position="313"/>
    </location>
</feature>
<feature type="compositionally biased region" description="Acidic residues" evidence="1">
    <location>
        <begin position="246"/>
        <end position="260"/>
    </location>
</feature>
<dbReference type="Gene3D" id="1.25.40.10">
    <property type="entry name" value="Tetratricopeptide repeat domain"/>
    <property type="match status" value="1"/>
</dbReference>
<feature type="region of interest" description="Disordered" evidence="1">
    <location>
        <begin position="246"/>
        <end position="370"/>
    </location>
</feature>
<dbReference type="KEGG" id="nav:JQS30_08825"/>
<feature type="region of interest" description="Disordered" evidence="1">
    <location>
        <begin position="1"/>
        <end position="26"/>
    </location>
</feature>
<protein>
    <recommendedName>
        <fullName evidence="4">Tetratricopeptide repeat protein</fullName>
    </recommendedName>
</protein>
<dbReference type="InterPro" id="IPR011990">
    <property type="entry name" value="TPR-like_helical_dom_sf"/>
</dbReference>
<feature type="compositionally biased region" description="Basic and acidic residues" evidence="1">
    <location>
        <begin position="10"/>
        <end position="26"/>
    </location>
</feature>
<dbReference type="AlphaFoldDB" id="A0A895XQU2"/>
<reference evidence="2" key="1">
    <citation type="submission" date="2021-02" db="EMBL/GenBank/DDBJ databases">
        <title>Natronoglycomyces albus gen. nov., sp. nov, a haloalkaliphilic actinobacterium from a soda solonchak soil.</title>
        <authorList>
            <person name="Sorokin D.Y."/>
            <person name="Khijniak T.V."/>
            <person name="Zakharycheva A.P."/>
            <person name="Boueva O.V."/>
            <person name="Ariskina E.V."/>
            <person name="Hahnke R.L."/>
            <person name="Bunk B."/>
            <person name="Sproer C."/>
            <person name="Schumann P."/>
            <person name="Evtushenko L.I."/>
            <person name="Kublanov I.V."/>
        </authorList>
    </citation>
    <scope>NUCLEOTIDE SEQUENCE</scope>
    <source>
        <strain evidence="2">DSM 106290</strain>
    </source>
</reference>